<dbReference type="CDD" id="cd03219">
    <property type="entry name" value="ABC_Mj1267_LivG_branched"/>
    <property type="match status" value="1"/>
</dbReference>
<dbReference type="GO" id="GO:0005524">
    <property type="term" value="F:ATP binding"/>
    <property type="evidence" value="ECO:0007669"/>
    <property type="project" value="UniProtKB-KW"/>
</dbReference>
<keyword evidence="1" id="KW-0813">Transport</keyword>
<dbReference type="OrthoDB" id="9805514at2"/>
<evidence type="ECO:0000259" key="5">
    <source>
        <dbReference type="PROSITE" id="PS50893"/>
    </source>
</evidence>
<dbReference type="Pfam" id="PF00005">
    <property type="entry name" value="ABC_tran"/>
    <property type="match status" value="1"/>
</dbReference>
<dbReference type="AlphaFoldDB" id="A0A261VSW8"/>
<dbReference type="PANTHER" id="PTHR45772">
    <property type="entry name" value="CONSERVED COMPONENT OF ABC TRANSPORTER FOR NATURAL AMINO ACIDS-RELATED"/>
    <property type="match status" value="1"/>
</dbReference>
<dbReference type="EMBL" id="NEVU01000001">
    <property type="protein sequence ID" value="OZI77204.1"/>
    <property type="molecule type" value="Genomic_DNA"/>
</dbReference>
<keyword evidence="3" id="KW-0547">Nucleotide-binding</keyword>
<dbReference type="InterPro" id="IPR032823">
    <property type="entry name" value="BCA_ABC_TP_C"/>
</dbReference>
<protein>
    <submittedName>
        <fullName evidence="6">ABC transporter ATP-binding protein</fullName>
    </submittedName>
</protein>
<dbReference type="GO" id="GO:0016887">
    <property type="term" value="F:ATP hydrolysis activity"/>
    <property type="evidence" value="ECO:0007669"/>
    <property type="project" value="InterPro"/>
</dbReference>
<dbReference type="RefSeq" id="WP_094809680.1">
    <property type="nucleotide sequence ID" value="NZ_NEVU01000001.1"/>
</dbReference>
<proteinExistence type="predicted"/>
<evidence type="ECO:0000256" key="4">
    <source>
        <dbReference type="ARBA" id="ARBA00022840"/>
    </source>
</evidence>
<dbReference type="GO" id="GO:0005886">
    <property type="term" value="C:plasma membrane"/>
    <property type="evidence" value="ECO:0007669"/>
    <property type="project" value="TreeGrafter"/>
</dbReference>
<evidence type="ECO:0000256" key="3">
    <source>
        <dbReference type="ARBA" id="ARBA00022741"/>
    </source>
</evidence>
<dbReference type="SUPFAM" id="SSF52540">
    <property type="entry name" value="P-loop containing nucleoside triphosphate hydrolases"/>
    <property type="match status" value="1"/>
</dbReference>
<feature type="domain" description="ABC transporter" evidence="5">
    <location>
        <begin position="5"/>
        <end position="237"/>
    </location>
</feature>
<evidence type="ECO:0000256" key="1">
    <source>
        <dbReference type="ARBA" id="ARBA00022448"/>
    </source>
</evidence>
<dbReference type="InterPro" id="IPR027417">
    <property type="entry name" value="P-loop_NTPase"/>
</dbReference>
<dbReference type="Pfam" id="PF12399">
    <property type="entry name" value="BCA_ABC_TP_C"/>
    <property type="match status" value="1"/>
</dbReference>
<dbReference type="PANTHER" id="PTHR45772:SF4">
    <property type="entry name" value="ABC TRANSPORTER ATP-BINDING PROTEIN"/>
    <property type="match status" value="1"/>
</dbReference>
<evidence type="ECO:0000313" key="7">
    <source>
        <dbReference type="Proteomes" id="UP000216429"/>
    </source>
</evidence>
<dbReference type="Proteomes" id="UP000216429">
    <property type="component" value="Unassembled WGS sequence"/>
</dbReference>
<keyword evidence="4 6" id="KW-0067">ATP-binding</keyword>
<accession>A0A261VSW8</accession>
<dbReference type="InterPro" id="IPR051120">
    <property type="entry name" value="ABC_AA/LPS_Transport"/>
</dbReference>
<name>A0A261VSW8_9BORD</name>
<comment type="caution">
    <text evidence="6">The sequence shown here is derived from an EMBL/GenBank/DDBJ whole genome shotgun (WGS) entry which is preliminary data.</text>
</comment>
<dbReference type="PROSITE" id="PS50893">
    <property type="entry name" value="ABC_TRANSPORTER_2"/>
    <property type="match status" value="1"/>
</dbReference>
<keyword evidence="2" id="KW-0472">Membrane</keyword>
<evidence type="ECO:0000256" key="2">
    <source>
        <dbReference type="ARBA" id="ARBA00022475"/>
    </source>
</evidence>
<reference evidence="7" key="1">
    <citation type="submission" date="2017-05" db="EMBL/GenBank/DDBJ databases">
        <title>Complete and WGS of Bordetella genogroups.</title>
        <authorList>
            <person name="Spilker T."/>
            <person name="Lipuma J."/>
        </authorList>
    </citation>
    <scope>NUCLEOTIDE SEQUENCE [LARGE SCALE GENOMIC DNA]</scope>
    <source>
        <strain evidence="7">AU6712</strain>
    </source>
</reference>
<gene>
    <name evidence="6" type="ORF">CAL22_01215</name>
</gene>
<dbReference type="Gene3D" id="3.40.50.300">
    <property type="entry name" value="P-loop containing nucleotide triphosphate hydrolases"/>
    <property type="match status" value="1"/>
</dbReference>
<organism evidence="6 7">
    <name type="scientific">Bordetella genomosp. 12</name>
    <dbReference type="NCBI Taxonomy" id="463035"/>
    <lineage>
        <taxon>Bacteria</taxon>
        <taxon>Pseudomonadati</taxon>
        <taxon>Pseudomonadota</taxon>
        <taxon>Betaproteobacteria</taxon>
        <taxon>Burkholderiales</taxon>
        <taxon>Alcaligenaceae</taxon>
        <taxon>Bordetella</taxon>
    </lineage>
</organism>
<dbReference type="InterPro" id="IPR003439">
    <property type="entry name" value="ABC_transporter-like_ATP-bd"/>
</dbReference>
<dbReference type="InterPro" id="IPR003593">
    <property type="entry name" value="AAA+_ATPase"/>
</dbReference>
<sequence>MTATLIASNLTVRFGGLVAVNDVSFSIRPKEIIGLIGPNGAGKTTLFSMLVGMYKPTSGQIHFDGKRIDRKRPHVIARQGMTKTFQNTALFPEMSLLENVTTAGLLHHKLPDARALAWDCLDKVGLRDQAHADVDDLTFPQKALGEVARALATEPRILLLDEVMAALTPPEMDAVMATLRELRDRDGLTLIVVEHHMRAIMRLCERLLVLNFGRLIADGTPADVSANPDVISAYLGGSHAQHT</sequence>
<evidence type="ECO:0000313" key="6">
    <source>
        <dbReference type="EMBL" id="OZI77204.1"/>
    </source>
</evidence>
<dbReference type="SMART" id="SM00382">
    <property type="entry name" value="AAA"/>
    <property type="match status" value="1"/>
</dbReference>
<keyword evidence="7" id="KW-1185">Reference proteome</keyword>
<keyword evidence="2" id="KW-1003">Cell membrane</keyword>